<reference evidence="1 2" key="1">
    <citation type="submission" date="2018-05" db="EMBL/GenBank/DDBJ databases">
        <title>Genomic Encyclopedia of Type Strains, Phase IV (KMG-IV): sequencing the most valuable type-strain genomes for metagenomic binning, comparative biology and taxonomic classification.</title>
        <authorList>
            <person name="Goeker M."/>
        </authorList>
    </citation>
    <scope>NUCLEOTIDE SEQUENCE [LARGE SCALE GENOMIC DNA]</scope>
    <source>
        <strain evidence="1 2">DSM 29661</strain>
    </source>
</reference>
<dbReference type="RefSeq" id="WP_110392127.1">
    <property type="nucleotide sequence ID" value="NZ_QJKI01000034.1"/>
</dbReference>
<evidence type="ECO:0008006" key="3">
    <source>
        <dbReference type="Google" id="ProtNLM"/>
    </source>
</evidence>
<dbReference type="Pfam" id="PF11536">
    <property type="entry name" value="DUF3226"/>
    <property type="match status" value="1"/>
</dbReference>
<evidence type="ECO:0000313" key="2">
    <source>
        <dbReference type="Proteomes" id="UP000247555"/>
    </source>
</evidence>
<organism evidence="1 2">
    <name type="scientific">Rivihabitans pingtungensis</name>
    <dbReference type="NCBI Taxonomy" id="1054498"/>
    <lineage>
        <taxon>Bacteria</taxon>
        <taxon>Pseudomonadati</taxon>
        <taxon>Pseudomonadota</taxon>
        <taxon>Betaproteobacteria</taxon>
        <taxon>Neisseriales</taxon>
        <taxon>Aquaspirillaceae</taxon>
        <taxon>Rivihabitans</taxon>
    </lineage>
</organism>
<proteinExistence type="predicted"/>
<protein>
    <recommendedName>
        <fullName evidence="3">RloB-like protein</fullName>
    </recommendedName>
</protein>
<evidence type="ECO:0000313" key="1">
    <source>
        <dbReference type="EMBL" id="PXX74057.1"/>
    </source>
</evidence>
<gene>
    <name evidence="1" type="ORF">DFR34_1345</name>
</gene>
<dbReference type="AlphaFoldDB" id="A0A318L1Q2"/>
<keyword evidence="2" id="KW-1185">Reference proteome</keyword>
<comment type="caution">
    <text evidence="1">The sequence shown here is derived from an EMBL/GenBank/DDBJ whole genome shotgun (WGS) entry which is preliminary data.</text>
</comment>
<name>A0A318L1Q2_9NEIS</name>
<dbReference type="Proteomes" id="UP000247555">
    <property type="component" value="Unassembled WGS sequence"/>
</dbReference>
<dbReference type="InterPro" id="IPR024508">
    <property type="entry name" value="DUF3226"/>
</dbReference>
<dbReference type="OrthoDB" id="530493at2"/>
<accession>A0A318L1Q2</accession>
<dbReference type="EMBL" id="QJKI01000034">
    <property type="protein sequence ID" value="PXX74057.1"/>
    <property type="molecule type" value="Genomic_DNA"/>
</dbReference>
<sequence length="220" mass="24190">MSQNILIVEGEADRGFFEALCNTLQLEVSVEVAPPKQLGGTHNTKEGVFNILLDTYLQQLNDGAVSRLAIVVDADAAEHGQGFARTLRRVEKIVSEYGFSTPTAATAGGCLFQHSDGLNPFGLWIMPNHADDGMLEHWLSECVSQEQIALFHHAQACVDALPTQLFKPLRRAKADIATWLAWQEKPGEGLYHCVEAGLLDETAQQYQALVSWLRAVFSPT</sequence>